<dbReference type="Gene3D" id="3.40.50.1000">
    <property type="entry name" value="HAD superfamily/HAD-like"/>
    <property type="match status" value="1"/>
</dbReference>
<feature type="region of interest" description="Disordered" evidence="1">
    <location>
        <begin position="252"/>
        <end position="276"/>
    </location>
</feature>
<dbReference type="EMBL" id="JAAFGS010000005">
    <property type="protein sequence ID" value="NGZ76820.1"/>
    <property type="molecule type" value="Genomic_DNA"/>
</dbReference>
<dbReference type="Proteomes" id="UP000800303">
    <property type="component" value="Unassembled WGS sequence"/>
</dbReference>
<dbReference type="PANTHER" id="PTHR10000">
    <property type="entry name" value="PHOSPHOSERINE PHOSPHATASE"/>
    <property type="match status" value="1"/>
</dbReference>
<dbReference type="Pfam" id="PF08282">
    <property type="entry name" value="Hydrolase_3"/>
    <property type="match status" value="1"/>
</dbReference>
<accession>A0ABX0F8Q7</accession>
<comment type="caution">
    <text evidence="2">The sequence shown here is derived from an EMBL/GenBank/DDBJ whole genome shotgun (WGS) entry which is preliminary data.</text>
</comment>
<reference evidence="2 3" key="1">
    <citation type="submission" date="2020-01" db="EMBL/GenBank/DDBJ databases">
        <title>Polyphasic characterisation and genomic insights into a novel alkali tolerant bacterium VR-M41.</title>
        <authorList>
            <person name="Vemuluri V.R."/>
        </authorList>
    </citation>
    <scope>NUCLEOTIDE SEQUENCE [LARGE SCALE GENOMIC DNA]</scope>
    <source>
        <strain evidence="2 3">VR-M41</strain>
    </source>
</reference>
<sequence>MTRYDYKLLALDMDGTLLNDDHEVSEETAKWIRRAVKEGFHVCLSTGRAAMHALPYAVELGLETPMVTVNGSEVWKAPHQLHYRALMDVEAIRNMHALAEEYGVWFWAYTTERLYNRDHWPETLDDKEWLKFGYNTPDRDVLHDILMRLQDMGGLQITNSSMENLEINPEGISKASGIAQVCELLGIRMEQVIAVGDSLNDIAAIQAVGLGVAMGNAQEAVKEAADLVVASNNEDGIVQIIREYMLDGLEFEESEAEKSAPKASMSARRPEDDPSA</sequence>
<name>A0ABX0F8Q7_9BACL</name>
<dbReference type="PRINTS" id="PR00119">
    <property type="entry name" value="CATATPASE"/>
</dbReference>
<organism evidence="2 3">
    <name type="scientific">Saccharibacillus alkalitolerans</name>
    <dbReference type="NCBI Taxonomy" id="2705290"/>
    <lineage>
        <taxon>Bacteria</taxon>
        <taxon>Bacillati</taxon>
        <taxon>Bacillota</taxon>
        <taxon>Bacilli</taxon>
        <taxon>Bacillales</taxon>
        <taxon>Paenibacillaceae</taxon>
        <taxon>Saccharibacillus</taxon>
    </lineage>
</organism>
<evidence type="ECO:0000313" key="2">
    <source>
        <dbReference type="EMBL" id="NGZ76820.1"/>
    </source>
</evidence>
<dbReference type="InterPro" id="IPR023214">
    <property type="entry name" value="HAD_sf"/>
</dbReference>
<dbReference type="PROSITE" id="PS01228">
    <property type="entry name" value="COF_1"/>
    <property type="match status" value="1"/>
</dbReference>
<protein>
    <submittedName>
        <fullName evidence="2">HAD family phosphatase</fullName>
    </submittedName>
</protein>
<dbReference type="SUPFAM" id="SSF56784">
    <property type="entry name" value="HAD-like"/>
    <property type="match status" value="1"/>
</dbReference>
<dbReference type="NCBIfam" id="TIGR01484">
    <property type="entry name" value="HAD-SF-IIB"/>
    <property type="match status" value="1"/>
</dbReference>
<dbReference type="SFLD" id="SFLDG01140">
    <property type="entry name" value="C2.B:_Phosphomannomutase_and_P"/>
    <property type="match status" value="1"/>
</dbReference>
<dbReference type="PROSITE" id="PS01229">
    <property type="entry name" value="COF_2"/>
    <property type="match status" value="1"/>
</dbReference>
<dbReference type="PANTHER" id="PTHR10000:SF55">
    <property type="entry name" value="5-AMINO-6-(5-PHOSPHO-D-RIBITYLAMINO)URACIL PHOSPHATASE YCSE"/>
    <property type="match status" value="1"/>
</dbReference>
<dbReference type="RefSeq" id="WP_166276026.1">
    <property type="nucleotide sequence ID" value="NZ_JAAFGS010000005.1"/>
</dbReference>
<dbReference type="Gene3D" id="3.30.1240.10">
    <property type="match status" value="1"/>
</dbReference>
<dbReference type="InterPro" id="IPR036412">
    <property type="entry name" value="HAD-like_sf"/>
</dbReference>
<dbReference type="InterPro" id="IPR006379">
    <property type="entry name" value="HAD-SF_hydro_IIB"/>
</dbReference>
<proteinExistence type="predicted"/>
<keyword evidence="3" id="KW-1185">Reference proteome</keyword>
<dbReference type="SFLD" id="SFLDS00003">
    <property type="entry name" value="Haloacid_Dehalogenase"/>
    <property type="match status" value="1"/>
</dbReference>
<dbReference type="CDD" id="cd07516">
    <property type="entry name" value="HAD_Pase"/>
    <property type="match status" value="1"/>
</dbReference>
<gene>
    <name evidence="2" type="ORF">GYN08_15965</name>
</gene>
<evidence type="ECO:0000256" key="1">
    <source>
        <dbReference type="SAM" id="MobiDB-lite"/>
    </source>
</evidence>
<evidence type="ECO:0000313" key="3">
    <source>
        <dbReference type="Proteomes" id="UP000800303"/>
    </source>
</evidence>